<dbReference type="Gene3D" id="1.10.287.70">
    <property type="match status" value="2"/>
</dbReference>
<keyword evidence="12 20" id="KW-0406">Ion transport</keyword>
<dbReference type="InterPro" id="IPR027359">
    <property type="entry name" value="Volt_channel_dom_sf"/>
</dbReference>
<gene>
    <name evidence="24" type="primary">Scn5a_1</name>
    <name evidence="24" type="ORF">ERPZAN_R11486</name>
</gene>
<dbReference type="PANTHER" id="PTHR10037">
    <property type="entry name" value="VOLTAGE-GATED CATION CHANNEL CALCIUM AND SODIUM"/>
    <property type="match status" value="1"/>
</dbReference>
<dbReference type="PRINTS" id="PR00170">
    <property type="entry name" value="NACHANNEL"/>
</dbReference>
<feature type="transmembrane region" description="Helical" evidence="20">
    <location>
        <begin position="114"/>
        <end position="132"/>
    </location>
</feature>
<keyword evidence="16 20" id="KW-0739">Sodium transport</keyword>
<keyword evidence="6 20" id="KW-0812">Transmembrane</keyword>
<dbReference type="FunFam" id="1.10.287.70:FF:000385">
    <property type="entry name" value="Voltage-gated sodium channel alpha subunit isoform 2"/>
    <property type="match status" value="1"/>
</dbReference>
<comment type="caution">
    <text evidence="20">Lacks conserved residue(s) required for the propagation of feature annotation.</text>
</comment>
<dbReference type="GO" id="GO:0086010">
    <property type="term" value="P:membrane depolarization during action potential"/>
    <property type="evidence" value="ECO:0007669"/>
    <property type="project" value="TreeGrafter"/>
</dbReference>
<dbReference type="AlphaFoldDB" id="A0A7L2Y1W1"/>
<comment type="function">
    <text evidence="20">Mediates the voltage-dependent sodium ion permeability of excitable membranes. Assuming opened or closed conformations in response to the voltage difference across the membrane, the protein forms a sodium-selective channel through which Na(+) ions may pass in accordance with their electrochemical gradient.</text>
</comment>
<dbReference type="PROSITE" id="PS50096">
    <property type="entry name" value="IQ"/>
    <property type="match status" value="1"/>
</dbReference>
<dbReference type="OrthoDB" id="2984333at2759"/>
<dbReference type="Pfam" id="PF24609">
    <property type="entry name" value="IQ_SCN5A_C"/>
    <property type="match status" value="1"/>
</dbReference>
<keyword evidence="11 20" id="KW-0915">Sodium</keyword>
<dbReference type="FunFam" id="1.10.287.70:FF:000001">
    <property type="entry name" value="Sodium channel protein"/>
    <property type="match status" value="1"/>
</dbReference>
<evidence type="ECO:0000256" key="19">
    <source>
        <dbReference type="ARBA" id="ARBA00047025"/>
    </source>
</evidence>
<name>A0A7L2Y1W1_9PASS</name>
<keyword evidence="8" id="KW-0832">Ubl conjugation</keyword>
<dbReference type="GO" id="GO:0001518">
    <property type="term" value="C:voltage-gated sodium channel complex"/>
    <property type="evidence" value="ECO:0007669"/>
    <property type="project" value="UniProtKB-UniRule"/>
</dbReference>
<evidence type="ECO:0000256" key="10">
    <source>
        <dbReference type="ARBA" id="ARBA00022989"/>
    </source>
</evidence>
<dbReference type="FunFam" id="1.10.238.10:FF:000002">
    <property type="entry name" value="Sodium channel protein"/>
    <property type="match status" value="1"/>
</dbReference>
<keyword evidence="5" id="KW-1003">Cell membrane</keyword>
<dbReference type="InterPro" id="IPR044564">
    <property type="entry name" value="Na_chnl_inactivation_gate"/>
</dbReference>
<protein>
    <recommendedName>
        <fullName evidence="20">Sodium channel protein</fullName>
    </recommendedName>
</protein>
<evidence type="ECO:0000256" key="14">
    <source>
        <dbReference type="ARBA" id="ARBA00023157"/>
    </source>
</evidence>
<keyword evidence="4 20" id="KW-0894">Sodium channel</keyword>
<accession>A0A7L2Y1W1</accession>
<dbReference type="Gene3D" id="1.20.120.350">
    <property type="entry name" value="Voltage-gated potassium channels. Chain C"/>
    <property type="match status" value="1"/>
</dbReference>
<dbReference type="InterPro" id="IPR005821">
    <property type="entry name" value="Ion_trans_dom"/>
</dbReference>
<comment type="function">
    <text evidence="18">Tetrodotoxin-resistant channel that mediates the voltage-dependent sodium ion permeability of excitable membranes. Assuming opened or closed conformations in response to the voltage difference across the membrane, the protein forms a sodium-selective channel through which sodium ions may pass in accordance with their electrochemical gradient. Plays a role in neuropathic pain mechanisms.</text>
</comment>
<dbReference type="Pfam" id="PF00520">
    <property type="entry name" value="Ion_trans"/>
    <property type="match status" value="2"/>
</dbReference>
<evidence type="ECO:0000259" key="22">
    <source>
        <dbReference type="Pfam" id="PF00520"/>
    </source>
</evidence>
<feature type="domain" description="SCN5A-like C-terminal IQ motif" evidence="23">
    <location>
        <begin position="479"/>
        <end position="510"/>
    </location>
</feature>
<evidence type="ECO:0000256" key="16">
    <source>
        <dbReference type="ARBA" id="ARBA00023201"/>
    </source>
</evidence>
<dbReference type="GO" id="GO:0019228">
    <property type="term" value="P:neuronal action potential"/>
    <property type="evidence" value="ECO:0007669"/>
    <property type="project" value="TreeGrafter"/>
</dbReference>
<keyword evidence="9 20" id="KW-0851">Voltage-gated channel</keyword>
<keyword evidence="13 20" id="KW-0472">Membrane</keyword>
<dbReference type="SMART" id="SM00015">
    <property type="entry name" value="IQ"/>
    <property type="match status" value="1"/>
</dbReference>
<keyword evidence="15" id="KW-0325">Glycoprotein</keyword>
<comment type="subcellular location">
    <subcellularLocation>
        <location evidence="1 20">Cell membrane</location>
        <topology evidence="1 20">Multi-pass membrane protein</topology>
    </subcellularLocation>
</comment>
<sequence length="600" mass="68863">ATFKGWMDIMYAAVDSREYEEQPEWEYNLYMYLYFVIFIIFGSFFTLNLFIGVIIDNFNQQKKKISGQDIFMTEEQKKYYNAMKKLGSKKPQKPIPRPLNKYQGFIFDVVSKQAFDVSIMILICLNMVTMMVETDDQSQEKVNILHKINMLFVAIFTGECIFKMLALRHYYFTNGWNIFDFVVVILSIVGTVLSDIIQKYFFSPTLFRVIRLARIGRILRLIRGAKGIRTLLFALMMSLPALFNIGLLLFLVMFIYAIFGMANFAYVKMEDGIDDMFNFQTFANSMLCLFQITTSAGWDGLLNPILNTGPPYCDPNLPNANGSKGDCGSPAVGILFFVTYIIISFLIVVNMYIAIILENFSVATEESTEPLSEDDFDMFYEIWEKFDPEATQFIEYSALSDFADALSEPLRIAKPNKIKLIAMDLPMVSGDRIHCLDILFAFTKRVLGESGEMDALKIQMEEKFMAANPSKISYEPITTTLRRKQEEVSAIVIQRAYRRHLFRRSMKQASYLYRHRTLESSILEDDAPEKEGLIAFMMNENYGRPIDKSETLSSTSFPPSYDSVTRGTSENLQLKITDLSKSDEAIDCLLSPDKDKESIV</sequence>
<evidence type="ECO:0000313" key="24">
    <source>
        <dbReference type="EMBL" id="NXS88604.1"/>
    </source>
</evidence>
<dbReference type="Gene3D" id="1.20.5.1190">
    <property type="entry name" value="iswi atpase"/>
    <property type="match status" value="1"/>
</dbReference>
<dbReference type="PANTHER" id="PTHR10037:SF208">
    <property type="entry name" value="SODIUM CHANNEL PROTEIN TYPE 10 SUBUNIT ALPHA"/>
    <property type="match status" value="1"/>
</dbReference>
<dbReference type="Proteomes" id="UP000545329">
    <property type="component" value="Unassembled WGS sequence"/>
</dbReference>
<evidence type="ECO:0000259" key="23">
    <source>
        <dbReference type="Pfam" id="PF24609"/>
    </source>
</evidence>
<dbReference type="FunFam" id="1.20.5.1190:FF:000001">
    <property type="entry name" value="Sodium channel protein"/>
    <property type="match status" value="1"/>
</dbReference>
<keyword evidence="14" id="KW-1015">Disulfide bond</keyword>
<dbReference type="InterPro" id="IPR001696">
    <property type="entry name" value="Na_channel_asu"/>
</dbReference>
<evidence type="ECO:0000256" key="18">
    <source>
        <dbReference type="ARBA" id="ARBA00025291"/>
    </source>
</evidence>
<evidence type="ECO:0000256" key="4">
    <source>
        <dbReference type="ARBA" id="ARBA00022461"/>
    </source>
</evidence>
<evidence type="ECO:0000256" key="1">
    <source>
        <dbReference type="ARBA" id="ARBA00004651"/>
    </source>
</evidence>
<feature type="region of interest" description="Disordered" evidence="21">
    <location>
        <begin position="547"/>
        <end position="566"/>
    </location>
</feature>
<feature type="transmembrane region" description="Helical" evidence="20">
    <location>
        <begin position="174"/>
        <end position="194"/>
    </location>
</feature>
<dbReference type="EMBL" id="VZTN01032697">
    <property type="protein sequence ID" value="NXS88604.1"/>
    <property type="molecule type" value="Genomic_DNA"/>
</dbReference>
<dbReference type="GO" id="GO:0005248">
    <property type="term" value="F:voltage-gated sodium channel activity"/>
    <property type="evidence" value="ECO:0007669"/>
    <property type="project" value="InterPro"/>
</dbReference>
<feature type="non-terminal residue" evidence="24">
    <location>
        <position position="1"/>
    </location>
</feature>
<evidence type="ECO:0000256" key="5">
    <source>
        <dbReference type="ARBA" id="ARBA00022475"/>
    </source>
</evidence>
<dbReference type="InterPro" id="IPR058542">
    <property type="entry name" value="IQ_SCN5A_C"/>
</dbReference>
<evidence type="ECO:0000256" key="9">
    <source>
        <dbReference type="ARBA" id="ARBA00022882"/>
    </source>
</evidence>
<evidence type="ECO:0000256" key="13">
    <source>
        <dbReference type="ARBA" id="ARBA00023136"/>
    </source>
</evidence>
<evidence type="ECO:0000256" key="21">
    <source>
        <dbReference type="SAM" id="MobiDB-lite"/>
    </source>
</evidence>
<keyword evidence="17 20" id="KW-0407">Ion channel</keyword>
<evidence type="ECO:0000256" key="6">
    <source>
        <dbReference type="ARBA" id="ARBA00022692"/>
    </source>
</evidence>
<reference evidence="24 25" key="1">
    <citation type="submission" date="2019-09" db="EMBL/GenBank/DDBJ databases">
        <title>Bird 10,000 Genomes (B10K) Project - Family phase.</title>
        <authorList>
            <person name="Zhang G."/>
        </authorList>
    </citation>
    <scope>NUCLEOTIDE SEQUENCE [LARGE SCALE GENOMIC DNA]</scope>
    <source>
        <strain evidence="24">B10K-DU-002-58</strain>
        <tissue evidence="24">Muscle</tissue>
    </source>
</reference>
<evidence type="ECO:0000256" key="8">
    <source>
        <dbReference type="ARBA" id="ARBA00022843"/>
    </source>
</evidence>
<feature type="transmembrane region" description="Helical" evidence="20">
    <location>
        <begin position="334"/>
        <end position="357"/>
    </location>
</feature>
<dbReference type="InterPro" id="IPR000048">
    <property type="entry name" value="IQ_motif_EF-hand-BS"/>
</dbReference>
<comment type="subunit">
    <text evidence="19">The channel consists of an ion conducting pore forming alpha-subunit regulated by one or more associated auxiliary subunits SCN1B, SCN2B and SCN3B; electrophysiological properties may vary depending on the type of the associated beta subunits. Found in a number of complexes with PRX, DYNLT1 and PDZD2. Interacts with proteins such as FSTL1, PRX, DYNLT1, PDZD2, S100A10 and many others. Interacts with NEDD4 and NEDD4L.</text>
</comment>
<evidence type="ECO:0000256" key="3">
    <source>
        <dbReference type="ARBA" id="ARBA00022448"/>
    </source>
</evidence>
<keyword evidence="7" id="KW-0677">Repeat</keyword>
<feature type="domain" description="Ion transport" evidence="22">
    <location>
        <begin position="113"/>
        <end position="367"/>
    </location>
</feature>
<evidence type="ECO:0000256" key="12">
    <source>
        <dbReference type="ARBA" id="ARBA00023065"/>
    </source>
</evidence>
<dbReference type="Gene3D" id="1.10.238.10">
    <property type="entry name" value="EF-hand"/>
    <property type="match status" value="1"/>
</dbReference>
<keyword evidence="10 20" id="KW-1133">Transmembrane helix</keyword>
<evidence type="ECO:0000313" key="25">
    <source>
        <dbReference type="Proteomes" id="UP000545329"/>
    </source>
</evidence>
<evidence type="ECO:0000256" key="2">
    <source>
        <dbReference type="ARBA" id="ARBA00006764"/>
    </source>
</evidence>
<comment type="caution">
    <text evidence="24">The sequence shown here is derived from an EMBL/GenBank/DDBJ whole genome shotgun (WGS) entry which is preliminary data.</text>
</comment>
<comment type="similarity">
    <text evidence="2">Belongs to the sodium channel (TC 1.A.1.10) family. Nav1.8/SCN10A subfamily.</text>
</comment>
<evidence type="ECO:0000256" key="20">
    <source>
        <dbReference type="RuleBase" id="RU361132"/>
    </source>
</evidence>
<evidence type="ECO:0000256" key="7">
    <source>
        <dbReference type="ARBA" id="ARBA00022737"/>
    </source>
</evidence>
<feature type="non-terminal residue" evidence="24">
    <location>
        <position position="600"/>
    </location>
</feature>
<organism evidence="24 25">
    <name type="scientific">Erpornis zantholeuca</name>
    <dbReference type="NCBI Taxonomy" id="1112836"/>
    <lineage>
        <taxon>Eukaryota</taxon>
        <taxon>Metazoa</taxon>
        <taxon>Chordata</taxon>
        <taxon>Craniata</taxon>
        <taxon>Vertebrata</taxon>
        <taxon>Euteleostomi</taxon>
        <taxon>Archelosauria</taxon>
        <taxon>Archosauria</taxon>
        <taxon>Dinosauria</taxon>
        <taxon>Saurischia</taxon>
        <taxon>Theropoda</taxon>
        <taxon>Coelurosauria</taxon>
        <taxon>Aves</taxon>
        <taxon>Neognathae</taxon>
        <taxon>Neoaves</taxon>
        <taxon>Telluraves</taxon>
        <taxon>Australaves</taxon>
        <taxon>Passeriformes</taxon>
        <taxon>Sylvioidea</taxon>
        <taxon>Timaliidae</taxon>
        <taxon>Erpornis</taxon>
    </lineage>
</organism>
<dbReference type="CDD" id="cd13433">
    <property type="entry name" value="Na_channel_gate"/>
    <property type="match status" value="1"/>
</dbReference>
<feature type="transmembrane region" description="Helical" evidence="20">
    <location>
        <begin position="144"/>
        <end position="162"/>
    </location>
</feature>
<feature type="transmembrane region" description="Helical" evidence="20">
    <location>
        <begin position="32"/>
        <end position="55"/>
    </location>
</feature>
<evidence type="ECO:0000256" key="17">
    <source>
        <dbReference type="ARBA" id="ARBA00023303"/>
    </source>
</evidence>
<proteinExistence type="inferred from homology"/>
<feature type="compositionally biased region" description="Polar residues" evidence="21">
    <location>
        <begin position="551"/>
        <end position="566"/>
    </location>
</feature>
<evidence type="ECO:0000256" key="11">
    <source>
        <dbReference type="ARBA" id="ARBA00023053"/>
    </source>
</evidence>
<keyword evidence="25" id="KW-1185">Reference proteome</keyword>
<dbReference type="SUPFAM" id="SSF81324">
    <property type="entry name" value="Voltage-gated potassium channels"/>
    <property type="match status" value="2"/>
</dbReference>
<evidence type="ECO:0000256" key="15">
    <source>
        <dbReference type="ARBA" id="ARBA00023180"/>
    </source>
</evidence>
<dbReference type="InterPro" id="IPR043203">
    <property type="entry name" value="VGCC_Ca_Na"/>
</dbReference>
<feature type="domain" description="Ion transport" evidence="22">
    <location>
        <begin position="2"/>
        <end position="64"/>
    </location>
</feature>
<dbReference type="FunFam" id="1.20.120.350:FF:000004">
    <property type="entry name" value="Sodium channel protein"/>
    <property type="match status" value="1"/>
</dbReference>
<keyword evidence="3 20" id="KW-0813">Transport</keyword>
<feature type="transmembrane region" description="Helical" evidence="20">
    <location>
        <begin position="231"/>
        <end position="259"/>
    </location>
</feature>